<keyword evidence="3" id="KW-1185">Reference proteome</keyword>
<dbReference type="Gene3D" id="3.30.470.20">
    <property type="entry name" value="ATP-grasp fold, B domain"/>
    <property type="match status" value="1"/>
</dbReference>
<accession>A0A1H8V3J8</accession>
<gene>
    <name evidence="2" type="ORF">SAMN05660991_03259</name>
</gene>
<name>A0A1H8V3J8_9ACTN</name>
<feature type="domain" description="Pyruvate phosphate dikinase AMP/ATP-binding" evidence="1">
    <location>
        <begin position="61"/>
        <end position="273"/>
    </location>
</feature>
<evidence type="ECO:0000313" key="3">
    <source>
        <dbReference type="Proteomes" id="UP000198960"/>
    </source>
</evidence>
<dbReference type="GO" id="GO:0016301">
    <property type="term" value="F:kinase activity"/>
    <property type="evidence" value="ECO:0007669"/>
    <property type="project" value="UniProtKB-KW"/>
</dbReference>
<dbReference type="RefSeq" id="WP_170861142.1">
    <property type="nucleotide sequence ID" value="NZ_FOEE01000010.1"/>
</dbReference>
<evidence type="ECO:0000259" key="1">
    <source>
        <dbReference type="Pfam" id="PF01326"/>
    </source>
</evidence>
<keyword evidence="2" id="KW-0418">Kinase</keyword>
<keyword evidence="2" id="KW-0670">Pyruvate</keyword>
<dbReference type="InterPro" id="IPR002192">
    <property type="entry name" value="PPDK_AMP/ATP-bd"/>
</dbReference>
<protein>
    <submittedName>
        <fullName evidence="2">Pyruvate phosphate dikinase, PEP/pyruvate binding domain</fullName>
    </submittedName>
</protein>
<dbReference type="InterPro" id="IPR013815">
    <property type="entry name" value="ATP_grasp_subdomain_1"/>
</dbReference>
<proteinExistence type="predicted"/>
<dbReference type="EMBL" id="FOEE01000010">
    <property type="protein sequence ID" value="SEP09971.1"/>
    <property type="molecule type" value="Genomic_DNA"/>
</dbReference>
<sequence>MTGRPLPLAEVGDEQVFGGKAAALGTAVREGLPVPAGVALSVHLVAALAGAGSAGEAARARVREAAEELGGPLAARSSAVGEDGAASSFAGQHLTVLNVRPVDVVAVVLRIAASSRSESALAYRRARGALPEPACGVVLQRLVPAETAGVAFSADPVTGADEVVVEASWALGEAVVDGLVVPDLFRLAPDGRVLTQVVGRKDRAVVPRPGGGTTTVAVPPERARRPCLEPADLAALAALARTCDRVFGGPSDVEWAAAGGAVSLLQRRPITTLG</sequence>
<dbReference type="GO" id="GO:0005524">
    <property type="term" value="F:ATP binding"/>
    <property type="evidence" value="ECO:0007669"/>
    <property type="project" value="InterPro"/>
</dbReference>
<evidence type="ECO:0000313" key="2">
    <source>
        <dbReference type="EMBL" id="SEP09971.1"/>
    </source>
</evidence>
<dbReference type="Proteomes" id="UP000198960">
    <property type="component" value="Unassembled WGS sequence"/>
</dbReference>
<dbReference type="InterPro" id="IPR051549">
    <property type="entry name" value="PEP_Utilizing_Enz"/>
</dbReference>
<dbReference type="STRING" id="673521.SAMN05660991_03259"/>
<reference evidence="3" key="1">
    <citation type="submission" date="2016-10" db="EMBL/GenBank/DDBJ databases">
        <authorList>
            <person name="Varghese N."/>
            <person name="Submissions S."/>
        </authorList>
    </citation>
    <scope>NUCLEOTIDE SEQUENCE [LARGE SCALE GENOMIC DNA]</scope>
    <source>
        <strain evidence="3">DSM 45413</strain>
    </source>
</reference>
<dbReference type="Pfam" id="PF01326">
    <property type="entry name" value="PPDK_N"/>
    <property type="match status" value="1"/>
</dbReference>
<organism evidence="2 3">
    <name type="scientific">Trujillonella endophytica</name>
    <dbReference type="NCBI Taxonomy" id="673521"/>
    <lineage>
        <taxon>Bacteria</taxon>
        <taxon>Bacillati</taxon>
        <taxon>Actinomycetota</taxon>
        <taxon>Actinomycetes</taxon>
        <taxon>Geodermatophilales</taxon>
        <taxon>Geodermatophilaceae</taxon>
        <taxon>Trujillonella</taxon>
    </lineage>
</organism>
<dbReference type="PANTHER" id="PTHR43615:SF1">
    <property type="entry name" value="PPDK_N DOMAIN-CONTAINING PROTEIN"/>
    <property type="match status" value="1"/>
</dbReference>
<dbReference type="Gene3D" id="3.30.1490.20">
    <property type="entry name" value="ATP-grasp fold, A domain"/>
    <property type="match status" value="1"/>
</dbReference>
<dbReference type="PANTHER" id="PTHR43615">
    <property type="entry name" value="PHOSPHOENOLPYRUVATE SYNTHASE-RELATED"/>
    <property type="match status" value="1"/>
</dbReference>
<dbReference type="SUPFAM" id="SSF56059">
    <property type="entry name" value="Glutathione synthetase ATP-binding domain-like"/>
    <property type="match status" value="1"/>
</dbReference>
<keyword evidence="2" id="KW-0808">Transferase</keyword>
<dbReference type="AlphaFoldDB" id="A0A1H8V3J8"/>